<feature type="transmembrane region" description="Helical" evidence="1">
    <location>
        <begin position="81"/>
        <end position="98"/>
    </location>
</feature>
<name>A0A8J5S9I1_ZIZPA</name>
<reference evidence="2" key="2">
    <citation type="submission" date="2021-02" db="EMBL/GenBank/DDBJ databases">
        <authorList>
            <person name="Kimball J.A."/>
            <person name="Haas M.W."/>
            <person name="Macchietto M."/>
            <person name="Kono T."/>
            <person name="Duquette J."/>
            <person name="Shao M."/>
        </authorList>
    </citation>
    <scope>NUCLEOTIDE SEQUENCE</scope>
    <source>
        <tissue evidence="2">Fresh leaf tissue</tissue>
    </source>
</reference>
<dbReference type="AlphaFoldDB" id="A0A8J5S9I1"/>
<protein>
    <submittedName>
        <fullName evidence="2">Uncharacterized protein</fullName>
    </submittedName>
</protein>
<evidence type="ECO:0000313" key="2">
    <source>
        <dbReference type="EMBL" id="KAG8052881.1"/>
    </source>
</evidence>
<keyword evidence="1" id="KW-1133">Transmembrane helix</keyword>
<accession>A0A8J5S9I1</accession>
<dbReference type="EMBL" id="JAAALK010000288">
    <property type="protein sequence ID" value="KAG8052881.1"/>
    <property type="molecule type" value="Genomic_DNA"/>
</dbReference>
<comment type="caution">
    <text evidence="2">The sequence shown here is derived from an EMBL/GenBank/DDBJ whole genome shotgun (WGS) entry which is preliminary data.</text>
</comment>
<evidence type="ECO:0000256" key="1">
    <source>
        <dbReference type="SAM" id="Phobius"/>
    </source>
</evidence>
<proteinExistence type="predicted"/>
<dbReference type="Proteomes" id="UP000729402">
    <property type="component" value="Unassembled WGS sequence"/>
</dbReference>
<keyword evidence="3" id="KW-1185">Reference proteome</keyword>
<organism evidence="2 3">
    <name type="scientific">Zizania palustris</name>
    <name type="common">Northern wild rice</name>
    <dbReference type="NCBI Taxonomy" id="103762"/>
    <lineage>
        <taxon>Eukaryota</taxon>
        <taxon>Viridiplantae</taxon>
        <taxon>Streptophyta</taxon>
        <taxon>Embryophyta</taxon>
        <taxon>Tracheophyta</taxon>
        <taxon>Spermatophyta</taxon>
        <taxon>Magnoliopsida</taxon>
        <taxon>Liliopsida</taxon>
        <taxon>Poales</taxon>
        <taxon>Poaceae</taxon>
        <taxon>BOP clade</taxon>
        <taxon>Oryzoideae</taxon>
        <taxon>Oryzeae</taxon>
        <taxon>Zizaniinae</taxon>
        <taxon>Zizania</taxon>
    </lineage>
</organism>
<sequence>MTSLLTLSSSSALRKLALLKRSMSAQERLITTLLSPMQLKQNARLLFIKPSMTQLRHVSMTLFTAPLESVRLQNHPAMRMMPLPSLVIFLLSTLFFFTTRLRLF</sequence>
<keyword evidence="1" id="KW-0472">Membrane</keyword>
<keyword evidence="1" id="KW-0812">Transmembrane</keyword>
<evidence type="ECO:0000313" key="3">
    <source>
        <dbReference type="Proteomes" id="UP000729402"/>
    </source>
</evidence>
<reference evidence="2" key="1">
    <citation type="journal article" date="2021" name="bioRxiv">
        <title>Whole Genome Assembly and Annotation of Northern Wild Rice, Zizania palustris L., Supports a Whole Genome Duplication in the Zizania Genus.</title>
        <authorList>
            <person name="Haas M."/>
            <person name="Kono T."/>
            <person name="Macchietto M."/>
            <person name="Millas R."/>
            <person name="McGilp L."/>
            <person name="Shao M."/>
            <person name="Duquette J."/>
            <person name="Hirsch C.N."/>
            <person name="Kimball J."/>
        </authorList>
    </citation>
    <scope>NUCLEOTIDE SEQUENCE</scope>
    <source>
        <tissue evidence="2">Fresh leaf tissue</tissue>
    </source>
</reference>
<gene>
    <name evidence="2" type="ORF">GUJ93_ZPchr0001g31059</name>
</gene>